<gene>
    <name evidence="6" type="ORF">JOF56_006408</name>
</gene>
<dbReference type="Proteomes" id="UP001519332">
    <property type="component" value="Unassembled WGS sequence"/>
</dbReference>
<evidence type="ECO:0000256" key="1">
    <source>
        <dbReference type="ARBA" id="ARBA00001255"/>
    </source>
</evidence>
<dbReference type="InterPro" id="IPR013785">
    <property type="entry name" value="Aldolase_TIM"/>
</dbReference>
<dbReference type="PANTHER" id="PTHR43053">
    <property type="entry name" value="GLYCOSIDASE FAMILY 31"/>
    <property type="match status" value="1"/>
</dbReference>
<organism evidence="6 7">
    <name type="scientific">Kibdelosporangium banguiense</name>
    <dbReference type="NCBI Taxonomy" id="1365924"/>
    <lineage>
        <taxon>Bacteria</taxon>
        <taxon>Bacillati</taxon>
        <taxon>Actinomycetota</taxon>
        <taxon>Actinomycetes</taxon>
        <taxon>Pseudonocardiales</taxon>
        <taxon>Pseudonocardiaceae</taxon>
        <taxon>Kibdelosporangium</taxon>
    </lineage>
</organism>
<feature type="domain" description="Glycosyl hydrolase family 36 N-terminal" evidence="5">
    <location>
        <begin position="55"/>
        <end position="139"/>
    </location>
</feature>
<dbReference type="PANTHER" id="PTHR43053:SF3">
    <property type="entry name" value="ALPHA-GALACTOSIDASE C-RELATED"/>
    <property type="match status" value="1"/>
</dbReference>
<keyword evidence="4 6" id="KW-0326">Glycosidase</keyword>
<dbReference type="InterPro" id="IPR050985">
    <property type="entry name" value="Alpha-glycosidase_related"/>
</dbReference>
<name>A0ABS4TNP0_9PSEU</name>
<comment type="caution">
    <text evidence="6">The sequence shown here is derived from an EMBL/GenBank/DDBJ whole genome shotgun (WGS) entry which is preliminary data.</text>
</comment>
<dbReference type="InterPro" id="IPR017853">
    <property type="entry name" value="GH"/>
</dbReference>
<dbReference type="InterPro" id="IPR038417">
    <property type="entry name" value="Alpga-gal_N_sf"/>
</dbReference>
<evidence type="ECO:0000256" key="4">
    <source>
        <dbReference type="ARBA" id="ARBA00023295"/>
    </source>
</evidence>
<sequence length="655" mass="73569">MQILRLGSFEFDLARPLVEVLVSGHGSLWSGQRAIETAVGARLTYQGHDQRTRDGWREARITLRDQETGLVARFHVEAPTGIPAIRSWVELTNTGPDPLTVQAVTSFVHYGFEWPDSLTLHWADNEWLAECRWQHRPLRDLLPDVNRFAHQHDPRSCFAIGGRGSWSTSRHLPTGVLTSGTASLAWQIEHSGGWRWEVGTRDTGYYLALLGPTDEYNQWRRRLLPGESFTSVPAAVVQSTAGFDGAIAELTRYRRRIRRPHPDHDRLPVIFNDYMNTLMGDPTTDRLLPLVDAAADVGAEYFCIDAGWYDDDAEGWWDAVGAWEPATARFPGGITEVLDRIRDRGMVPGLWLEPEVVGVRSPIAATLPDDAFFHRDGVRLVEHNRHQLDFRHPAARAHMDKVVDRLVNDLGAGYLKLDHNINAGAGTDVRADSPGAGLQEHVLAYYQWLDDILDRHPDVVIESCASGGLRMDYGMLARTQLVSTSDQQDFRHYPPIAASAPTAALPEQTAIWAYPQPDFTLDEIAFTLCGAMLGRVHLSGFLNRMDEDQLNLVTQAIEIYRTIRPDLTQAVPFWPLGLPEWTSPWLALGMRTNDVTYLTVWRRGGPGEYVIDLPRQAGDAEILYPRDSAAKLSWAGEQLTVELPHERSAILLKLR</sequence>
<keyword evidence="7" id="KW-1185">Reference proteome</keyword>
<dbReference type="RefSeq" id="WP_209643144.1">
    <property type="nucleotide sequence ID" value="NZ_JAGINW010000001.1"/>
</dbReference>
<evidence type="ECO:0000259" key="5">
    <source>
        <dbReference type="Pfam" id="PF16875"/>
    </source>
</evidence>
<evidence type="ECO:0000256" key="2">
    <source>
        <dbReference type="ARBA" id="ARBA00012755"/>
    </source>
</evidence>
<evidence type="ECO:0000256" key="3">
    <source>
        <dbReference type="ARBA" id="ARBA00022801"/>
    </source>
</evidence>
<dbReference type="SUPFAM" id="SSF51445">
    <property type="entry name" value="(Trans)glycosidases"/>
    <property type="match status" value="1"/>
</dbReference>
<evidence type="ECO:0000313" key="6">
    <source>
        <dbReference type="EMBL" id="MBP2326023.1"/>
    </source>
</evidence>
<dbReference type="Pfam" id="PF02065">
    <property type="entry name" value="Melibiase"/>
    <property type="match status" value="1"/>
</dbReference>
<dbReference type="Gene3D" id="2.70.98.60">
    <property type="entry name" value="alpha-galactosidase from lactobacil brevis"/>
    <property type="match status" value="1"/>
</dbReference>
<dbReference type="EC" id="3.2.1.22" evidence="2"/>
<keyword evidence="3 6" id="KW-0378">Hydrolase</keyword>
<accession>A0ABS4TNP0</accession>
<proteinExistence type="predicted"/>
<comment type="catalytic activity">
    <reaction evidence="1">
        <text>Hydrolysis of terminal, non-reducing alpha-D-galactose residues in alpha-D-galactosides, including galactose oligosaccharides, galactomannans and galactolipids.</text>
        <dbReference type="EC" id="3.2.1.22"/>
    </reaction>
</comment>
<dbReference type="Gene3D" id="3.20.20.70">
    <property type="entry name" value="Aldolase class I"/>
    <property type="match status" value="1"/>
</dbReference>
<evidence type="ECO:0000313" key="7">
    <source>
        <dbReference type="Proteomes" id="UP001519332"/>
    </source>
</evidence>
<dbReference type="Pfam" id="PF16875">
    <property type="entry name" value="Glyco_hydro_36N"/>
    <property type="match status" value="1"/>
</dbReference>
<dbReference type="CDD" id="cd14791">
    <property type="entry name" value="GH36"/>
    <property type="match status" value="1"/>
</dbReference>
<dbReference type="PRINTS" id="PR00743">
    <property type="entry name" value="GLHYDRLASE36"/>
</dbReference>
<dbReference type="GO" id="GO:0004557">
    <property type="term" value="F:alpha-galactosidase activity"/>
    <property type="evidence" value="ECO:0007669"/>
    <property type="project" value="UniProtKB-EC"/>
</dbReference>
<dbReference type="InterPro" id="IPR031704">
    <property type="entry name" value="Glyco_hydro_36_N"/>
</dbReference>
<reference evidence="6 7" key="1">
    <citation type="submission" date="2021-03" db="EMBL/GenBank/DDBJ databases">
        <title>Sequencing the genomes of 1000 actinobacteria strains.</title>
        <authorList>
            <person name="Klenk H.-P."/>
        </authorList>
    </citation>
    <scope>NUCLEOTIDE SEQUENCE [LARGE SCALE GENOMIC DNA]</scope>
    <source>
        <strain evidence="6 7">DSM 46670</strain>
    </source>
</reference>
<dbReference type="InterPro" id="IPR002252">
    <property type="entry name" value="Glyco_hydro_36"/>
</dbReference>
<protein>
    <recommendedName>
        <fullName evidence="2">alpha-galactosidase</fullName>
        <ecNumber evidence="2">3.2.1.22</ecNumber>
    </recommendedName>
</protein>
<dbReference type="EMBL" id="JAGINW010000001">
    <property type="protein sequence ID" value="MBP2326023.1"/>
    <property type="molecule type" value="Genomic_DNA"/>
</dbReference>